<accession>A0A976N1Q0</accession>
<proteinExistence type="predicted"/>
<dbReference type="Pfam" id="PF23343">
    <property type="entry name" value="REP_ORF2-G2P"/>
    <property type="match status" value="1"/>
</dbReference>
<sequence>MATQMTINCQHPNIVMHPYAKSYFVRFGAFCFDGKLDYSALQYSRNERSHKIGTYLKLFKTFWRLYGSDAGLHFDFDTLLRDFHFVDVSSGEVYPMFMIVPCCKCELCCYNKLNDISARCALETYTSKSRPLFITLTYDNEHLPSDGSVSLDDIQKFLKRLRMYLDRFTCQKNLLRYLYCSEYTPNNKRPHYHLLVWNVPYLPNGLSSRQQEFLERNCVGYPDNGLNTHPLSRLNRGSYGCLIGNNLNCDLGRINGYDVLKKLVWLCWKKGYIKVEVSRDAGSYVAKYIGKGSSVPKGCKPTFVRWSTRRGLGFAAYDLYFESVLRQNPSLTQISFCDPKVGKVSTVPIPKYYRTLLAPSLSVISKPFRTQLEWFHLVYCSIKYIRLSSNLVTNDVYDLVKTSHAHIIQKYDLFVDTCQLSVNPLDCECKSYLRGIISRCINVFVKSEEFEDLLDNYWTIYQFLSSFDLDSLHLSDILNYKVLNTMARKDYSVNHPRFLNDSLFKAKCFYEKVDRTTRANDPLVS</sequence>
<feature type="domain" description="Replication-associated protein ORF2/G2P" evidence="1">
    <location>
        <begin position="132"/>
        <end position="292"/>
    </location>
</feature>
<evidence type="ECO:0000313" key="2">
    <source>
        <dbReference type="EMBL" id="UPW41256.1"/>
    </source>
</evidence>
<name>A0A976N1Q0_9VIRU</name>
<dbReference type="InterPro" id="IPR056906">
    <property type="entry name" value="ORF2/G2P_dom"/>
</dbReference>
<reference evidence="2" key="1">
    <citation type="submission" date="2022-02" db="EMBL/GenBank/DDBJ databases">
        <title>Towards deciphering the DNA virus diversity associated with rodent species in the families Cricetidae and Heteromyidae.</title>
        <authorList>
            <person name="Lund M."/>
            <person name="Larsen B.B."/>
            <person name="Gryseels S."/>
            <person name="Kraberger S."/>
            <person name="Rowsey D.M."/>
            <person name="Steger L."/>
            <person name="Yule K.M."/>
            <person name="Upham N.S."/>
            <person name="Worobey M."/>
            <person name="Van Doorslaer K."/>
            <person name="Varsani A."/>
        </authorList>
    </citation>
    <scope>NUCLEOTIDE SEQUENCE</scope>
    <source>
        <strain evidence="2">UA08Rod_4687</strain>
    </source>
</reference>
<protein>
    <submittedName>
        <fullName evidence="2">Replication initiator protein</fullName>
    </submittedName>
</protein>
<dbReference type="EMBL" id="OM869564">
    <property type="protein sequence ID" value="UPW41256.1"/>
    <property type="molecule type" value="Genomic_DNA"/>
</dbReference>
<evidence type="ECO:0000259" key="1">
    <source>
        <dbReference type="Pfam" id="PF23343"/>
    </source>
</evidence>
<organism evidence="2">
    <name type="scientific">Sigmofec virus UA08Rod_4687</name>
    <dbReference type="NCBI Taxonomy" id="2929407"/>
    <lineage>
        <taxon>Viruses</taxon>
        <taxon>Monodnaviria</taxon>
        <taxon>Sangervirae</taxon>
        <taxon>Phixviricota</taxon>
        <taxon>Malgrandaviricetes</taxon>
        <taxon>Petitvirales</taxon>
        <taxon>Microviridae</taxon>
    </lineage>
</organism>